<dbReference type="Gene3D" id="6.10.340.10">
    <property type="match status" value="1"/>
</dbReference>
<dbReference type="GO" id="GO:0005886">
    <property type="term" value="C:plasma membrane"/>
    <property type="evidence" value="ECO:0007669"/>
    <property type="project" value="UniProtKB-SubCell"/>
</dbReference>
<sequence>MKSFINRMPTISTTRLRTQLLSYFIIITAIPLLIIGSLSLYQMNQTQQFVIEQELAELNEIGEYNAEFITEWINVRMDEMRYLASLDAAGQMNVGELDHLLDRLAESNGFYDTIYAVSPEGIGLSGITFENESSSILSQADVNDFDVADRDWFQSAISGEDTISQPLLSRSTGNHVITLATPIYDETNGIIGVMRGAVLLDTIFERIQSLDIGEYADAYLIDSEQMLVTPARSVEDSEASVNTVAAQAIANNESGSSSYDDPAGNAVLGSYQYIPLLDWGLVLEVEEQSALQAENQLQTQMITLFSIVIVVSILLIAFIAFAIARSLSKPIIQMVNGVQRVANGDLRETIDIQAHQLKSKNEIHQLAQFFNKMTESLQQLVSQVVDKSQNVASTSEELTASTEQISKATEEITESIQNVATGAEQQMKTSEQTTALSNNTAKEAQQVATHMEKIDQSTSRTASLSADGDKLVQKAVQQIEIINERTISSEKVVKMLDDKTKEIGQIVTVITEIAEQTNLLSLNASIEAARAGEHGKGFAVVASEVRKLAENTATSSQQIATLINETQLETVAAVEAMIETRKMVHEGTEYVSSAGHAFKDITEAVTGVSKQVKDIMSSVQSMNETIQKVVEANEAVTELSRESASYSENVASASEEQNATMEEIASAANELAYMAEELNKTVEHFKY</sequence>
<dbReference type="STRING" id="1236971.JCM9152_1064"/>
<keyword evidence="6 11" id="KW-0472">Membrane</keyword>
<proteinExistence type="inferred from homology"/>
<dbReference type="CDD" id="cd12914">
    <property type="entry name" value="PDC1_DGC_like"/>
    <property type="match status" value="1"/>
</dbReference>
<feature type="transmembrane region" description="Helical" evidence="11">
    <location>
        <begin position="301"/>
        <end position="324"/>
    </location>
</feature>
<dbReference type="Proteomes" id="UP000018895">
    <property type="component" value="Unassembled WGS sequence"/>
</dbReference>
<feature type="transmembrane region" description="Helical" evidence="11">
    <location>
        <begin position="20"/>
        <end position="41"/>
    </location>
</feature>
<evidence type="ECO:0000256" key="7">
    <source>
        <dbReference type="ARBA" id="ARBA00023224"/>
    </source>
</evidence>
<evidence type="ECO:0000256" key="6">
    <source>
        <dbReference type="ARBA" id="ARBA00023136"/>
    </source>
</evidence>
<dbReference type="OrthoDB" id="9760371at2"/>
<dbReference type="PROSITE" id="PS50885">
    <property type="entry name" value="HAMP"/>
    <property type="match status" value="1"/>
</dbReference>
<evidence type="ECO:0000313" key="15">
    <source>
        <dbReference type="Proteomes" id="UP000018895"/>
    </source>
</evidence>
<dbReference type="PANTHER" id="PTHR32089:SF112">
    <property type="entry name" value="LYSOZYME-LIKE PROTEIN-RELATED"/>
    <property type="match status" value="1"/>
</dbReference>
<dbReference type="CDD" id="cd18774">
    <property type="entry name" value="PDC2_HK_sensor"/>
    <property type="match status" value="1"/>
</dbReference>
<feature type="domain" description="Methyl-accepting transducer" evidence="12">
    <location>
        <begin position="401"/>
        <end position="672"/>
    </location>
</feature>
<dbReference type="InterPro" id="IPR003660">
    <property type="entry name" value="HAMP_dom"/>
</dbReference>
<protein>
    <submittedName>
        <fullName evidence="14">Methyl-accepting chemotaxis sensory transducer</fullName>
    </submittedName>
</protein>
<feature type="domain" description="HAMP" evidence="13">
    <location>
        <begin position="325"/>
        <end position="382"/>
    </location>
</feature>
<feature type="coiled-coil region" evidence="10">
    <location>
        <begin position="622"/>
        <end position="656"/>
    </location>
</feature>
<reference evidence="14" key="1">
    <citation type="journal article" date="2014" name="Genome Announc.">
        <title>Draft Genome Sequences of Three Alkaliphilic Bacillus Strains, Bacillus wakoensis JCM 9140T, Bacillus akibai JCM 9157T, and Bacillus hemicellulosilyticus JCM 9152T.</title>
        <authorList>
            <person name="Yuki M."/>
            <person name="Oshima K."/>
            <person name="Suda W."/>
            <person name="Oshida Y."/>
            <person name="Kitamura K."/>
            <person name="Iida T."/>
            <person name="Hattori M."/>
            <person name="Ohkuma M."/>
        </authorList>
    </citation>
    <scope>NUCLEOTIDE SEQUENCE [LARGE SCALE GENOMIC DNA]</scope>
    <source>
        <strain evidence="14">JCM 9152</strain>
    </source>
</reference>
<organism evidence="14 15">
    <name type="scientific">Halalkalibacter hemicellulosilyticusJCM 9152</name>
    <dbReference type="NCBI Taxonomy" id="1236971"/>
    <lineage>
        <taxon>Bacteria</taxon>
        <taxon>Bacillati</taxon>
        <taxon>Bacillota</taxon>
        <taxon>Bacilli</taxon>
        <taxon>Bacillales</taxon>
        <taxon>Bacillaceae</taxon>
        <taxon>Halalkalibacter</taxon>
    </lineage>
</organism>
<dbReference type="CDD" id="cd06225">
    <property type="entry name" value="HAMP"/>
    <property type="match status" value="1"/>
</dbReference>
<keyword evidence="4 11" id="KW-0812">Transmembrane</keyword>
<evidence type="ECO:0000256" key="2">
    <source>
        <dbReference type="ARBA" id="ARBA00022475"/>
    </source>
</evidence>
<keyword evidence="15" id="KW-1185">Reference proteome</keyword>
<dbReference type="Gene3D" id="3.30.450.20">
    <property type="entry name" value="PAS domain"/>
    <property type="match status" value="1"/>
</dbReference>
<dbReference type="Pfam" id="PF00015">
    <property type="entry name" value="MCPsignal"/>
    <property type="match status" value="1"/>
</dbReference>
<dbReference type="SUPFAM" id="SSF103190">
    <property type="entry name" value="Sensory domain-like"/>
    <property type="match status" value="1"/>
</dbReference>
<comment type="subcellular location">
    <subcellularLocation>
        <location evidence="1">Cell membrane</location>
        <topology evidence="1">Multi-pass membrane protein</topology>
    </subcellularLocation>
</comment>
<dbReference type="InterPro" id="IPR029151">
    <property type="entry name" value="Sensor-like_sf"/>
</dbReference>
<evidence type="ECO:0000256" key="5">
    <source>
        <dbReference type="ARBA" id="ARBA00022989"/>
    </source>
</evidence>
<dbReference type="InterPro" id="IPR033479">
    <property type="entry name" value="dCache_1"/>
</dbReference>
<dbReference type="Pfam" id="PF00672">
    <property type="entry name" value="HAMP"/>
    <property type="match status" value="1"/>
</dbReference>
<evidence type="ECO:0000313" key="14">
    <source>
        <dbReference type="EMBL" id="GAE29689.1"/>
    </source>
</evidence>
<dbReference type="SMART" id="SM00283">
    <property type="entry name" value="MA"/>
    <property type="match status" value="1"/>
</dbReference>
<keyword evidence="2" id="KW-1003">Cell membrane</keyword>
<dbReference type="EMBL" id="BAUU01000006">
    <property type="protein sequence ID" value="GAE29689.1"/>
    <property type="molecule type" value="Genomic_DNA"/>
</dbReference>
<comment type="caution">
    <text evidence="14">The sequence shown here is derived from an EMBL/GenBank/DDBJ whole genome shotgun (WGS) entry which is preliminary data.</text>
</comment>
<dbReference type="SUPFAM" id="SSF58104">
    <property type="entry name" value="Methyl-accepting chemotaxis protein (MCP) signaling domain"/>
    <property type="match status" value="1"/>
</dbReference>
<evidence type="ECO:0000259" key="13">
    <source>
        <dbReference type="PROSITE" id="PS50885"/>
    </source>
</evidence>
<keyword evidence="5 11" id="KW-1133">Transmembrane helix</keyword>
<evidence type="ECO:0000256" key="10">
    <source>
        <dbReference type="SAM" id="Coils"/>
    </source>
</evidence>
<name>W4QEA2_9BACI</name>
<comment type="similarity">
    <text evidence="8">Belongs to the methyl-accepting chemotaxis (MCP) protein family.</text>
</comment>
<evidence type="ECO:0000259" key="12">
    <source>
        <dbReference type="PROSITE" id="PS50111"/>
    </source>
</evidence>
<evidence type="ECO:0000256" key="9">
    <source>
        <dbReference type="PROSITE-ProRule" id="PRU00284"/>
    </source>
</evidence>
<dbReference type="InterPro" id="IPR004089">
    <property type="entry name" value="MCPsignal_dom"/>
</dbReference>
<dbReference type="AlphaFoldDB" id="W4QEA2"/>
<dbReference type="GO" id="GO:0006935">
    <property type="term" value="P:chemotaxis"/>
    <property type="evidence" value="ECO:0007669"/>
    <property type="project" value="UniProtKB-KW"/>
</dbReference>
<accession>W4QEA2</accession>
<evidence type="ECO:0000256" key="1">
    <source>
        <dbReference type="ARBA" id="ARBA00004651"/>
    </source>
</evidence>
<keyword evidence="7 9" id="KW-0807">Transducer</keyword>
<keyword evidence="10" id="KW-0175">Coiled coil</keyword>
<dbReference type="CDD" id="cd11386">
    <property type="entry name" value="MCP_signal"/>
    <property type="match status" value="1"/>
</dbReference>
<dbReference type="GO" id="GO:0007165">
    <property type="term" value="P:signal transduction"/>
    <property type="evidence" value="ECO:0007669"/>
    <property type="project" value="UniProtKB-KW"/>
</dbReference>
<dbReference type="PROSITE" id="PS50111">
    <property type="entry name" value="CHEMOTAXIS_TRANSDUC_2"/>
    <property type="match status" value="1"/>
</dbReference>
<dbReference type="RefSeq" id="WP_035341573.1">
    <property type="nucleotide sequence ID" value="NZ_BAUU01000006.1"/>
</dbReference>
<keyword evidence="3" id="KW-0145">Chemotaxis</keyword>
<evidence type="ECO:0000256" key="3">
    <source>
        <dbReference type="ARBA" id="ARBA00022500"/>
    </source>
</evidence>
<evidence type="ECO:0000256" key="4">
    <source>
        <dbReference type="ARBA" id="ARBA00022692"/>
    </source>
</evidence>
<gene>
    <name evidence="14" type="ORF">JCM9152_1064</name>
</gene>
<evidence type="ECO:0000256" key="8">
    <source>
        <dbReference type="ARBA" id="ARBA00029447"/>
    </source>
</evidence>
<evidence type="ECO:0000256" key="11">
    <source>
        <dbReference type="SAM" id="Phobius"/>
    </source>
</evidence>
<dbReference type="PANTHER" id="PTHR32089">
    <property type="entry name" value="METHYL-ACCEPTING CHEMOTAXIS PROTEIN MCPB"/>
    <property type="match status" value="1"/>
</dbReference>
<dbReference type="SMART" id="SM00304">
    <property type="entry name" value="HAMP"/>
    <property type="match status" value="1"/>
</dbReference>
<dbReference type="Gene3D" id="1.10.287.950">
    <property type="entry name" value="Methyl-accepting chemotaxis protein"/>
    <property type="match status" value="1"/>
</dbReference>
<dbReference type="Pfam" id="PF02743">
    <property type="entry name" value="dCache_1"/>
    <property type="match status" value="1"/>
</dbReference>